<evidence type="ECO:0000259" key="1">
    <source>
        <dbReference type="Pfam" id="PF17295"/>
    </source>
</evidence>
<evidence type="ECO:0000313" key="2">
    <source>
        <dbReference type="EMBL" id="TCP60427.1"/>
    </source>
</evidence>
<accession>A0A4R2REH7</accession>
<reference evidence="2 3" key="1">
    <citation type="submission" date="2019-03" db="EMBL/GenBank/DDBJ databases">
        <title>Genomic Encyclopedia of Type Strains, Phase IV (KMG-IV): sequencing the most valuable type-strain genomes for metagenomic binning, comparative biology and taxonomic classification.</title>
        <authorList>
            <person name="Goeker M."/>
        </authorList>
    </citation>
    <scope>NUCLEOTIDE SEQUENCE [LARGE SCALE GENOMIC DNA]</scope>
    <source>
        <strain evidence="2 3">DSM 11170</strain>
    </source>
</reference>
<dbReference type="EMBL" id="SLXT01000038">
    <property type="protein sequence ID" value="TCP60427.1"/>
    <property type="molecule type" value="Genomic_DNA"/>
</dbReference>
<evidence type="ECO:0000313" key="3">
    <source>
        <dbReference type="Proteomes" id="UP000294813"/>
    </source>
</evidence>
<dbReference type="RefSeq" id="WP_320055189.1">
    <property type="nucleotide sequence ID" value="NZ_JAOQNU010000038.1"/>
</dbReference>
<proteinExistence type="predicted"/>
<gene>
    <name evidence="2" type="ORF">EDD73_1389</name>
</gene>
<protein>
    <recommendedName>
        <fullName evidence="1">DUF5348 domain-containing protein</fullName>
    </recommendedName>
</protein>
<dbReference type="Proteomes" id="UP000294813">
    <property type="component" value="Unassembled WGS sequence"/>
</dbReference>
<sequence>MNHTAEMSFDHEQDRWVVLIGKRNYGLHCGEYFHLHPFRAMSVRVGYAVVCCDL</sequence>
<organism evidence="2 3">
    <name type="scientific">Heliophilum fasciatum</name>
    <dbReference type="NCBI Taxonomy" id="35700"/>
    <lineage>
        <taxon>Bacteria</taxon>
        <taxon>Bacillati</taxon>
        <taxon>Bacillota</taxon>
        <taxon>Clostridia</taxon>
        <taxon>Eubacteriales</taxon>
        <taxon>Heliobacteriaceae</taxon>
        <taxon>Heliophilum</taxon>
    </lineage>
</organism>
<comment type="caution">
    <text evidence="2">The sequence shown here is derived from an EMBL/GenBank/DDBJ whole genome shotgun (WGS) entry which is preliminary data.</text>
</comment>
<keyword evidence="3" id="KW-1185">Reference proteome</keyword>
<dbReference type="Gene3D" id="2.40.10.390">
    <property type="match status" value="1"/>
</dbReference>
<feature type="domain" description="DUF5348" evidence="1">
    <location>
        <begin position="6"/>
        <end position="36"/>
    </location>
</feature>
<dbReference type="AlphaFoldDB" id="A0A4R2REH7"/>
<name>A0A4R2REH7_9FIRM</name>
<dbReference type="Pfam" id="PF17295">
    <property type="entry name" value="DUF5348"/>
    <property type="match status" value="1"/>
</dbReference>
<dbReference type="InterPro" id="IPR035255">
    <property type="entry name" value="DUF5348"/>
</dbReference>